<dbReference type="PANTHER" id="PTHR14938:SF2">
    <property type="entry name" value="HCLS1-ASSOCIATED PROTEIN X-1"/>
    <property type="match status" value="1"/>
</dbReference>
<proteinExistence type="predicted"/>
<dbReference type="InterPro" id="IPR017248">
    <property type="entry name" value="HAX-1"/>
</dbReference>
<sequence>MSLNDLLRGFFGFRGEPRSRDPFFGGITRDDEDEDEDEDDGGPSFGAGPSDGFGFGFSFGPGGMRFHDNFGFEQLFQDFNSLFNEMGSWTLPLHPFEFPGIEAPPSANHSREKRQTLRDSMLKYPDSLRPSRAPEDDAGPKVPERRPWRPFQGLEDRPEPADLQDTPKEDRDLDSRITSEGLETILPPAQPRSYFKSISVTKVVAPDGTVEERRTVRDSQGHEETVVTRQGGGEPYRGLDGGQPGGSGDLARPRENMDDSSSILDVFFRRWFQGR</sequence>
<dbReference type="GeneID" id="107117094"/>
<dbReference type="PIRSF" id="PIRSF037634">
    <property type="entry name" value="HS1-associating_X-1"/>
    <property type="match status" value="1"/>
</dbReference>
<name>A0ABM1KLN1_GEKJA</name>
<evidence type="ECO:0000256" key="1">
    <source>
        <dbReference type="SAM" id="MobiDB-lite"/>
    </source>
</evidence>
<keyword evidence="2" id="KW-1185">Reference proteome</keyword>
<feature type="compositionally biased region" description="Basic and acidic residues" evidence="1">
    <location>
        <begin position="132"/>
        <end position="147"/>
    </location>
</feature>
<feature type="compositionally biased region" description="Basic and acidic residues" evidence="1">
    <location>
        <begin position="210"/>
        <end position="226"/>
    </location>
</feature>
<organism evidence="2 3">
    <name type="scientific">Gekko japonicus</name>
    <name type="common">Schlegel's Japanese gecko</name>
    <dbReference type="NCBI Taxonomy" id="146911"/>
    <lineage>
        <taxon>Eukaryota</taxon>
        <taxon>Metazoa</taxon>
        <taxon>Chordata</taxon>
        <taxon>Craniata</taxon>
        <taxon>Vertebrata</taxon>
        <taxon>Euteleostomi</taxon>
        <taxon>Lepidosauria</taxon>
        <taxon>Squamata</taxon>
        <taxon>Bifurcata</taxon>
        <taxon>Gekkota</taxon>
        <taxon>Gekkonidae</taxon>
        <taxon>Gekkoninae</taxon>
        <taxon>Gekko</taxon>
    </lineage>
</organism>
<gene>
    <name evidence="3" type="primary">HAX1</name>
</gene>
<feature type="compositionally biased region" description="Acidic residues" evidence="1">
    <location>
        <begin position="30"/>
        <end position="41"/>
    </location>
</feature>
<feature type="region of interest" description="Disordered" evidence="1">
    <location>
        <begin position="209"/>
        <end position="259"/>
    </location>
</feature>
<feature type="compositionally biased region" description="Basic and acidic residues" evidence="1">
    <location>
        <begin position="154"/>
        <end position="177"/>
    </location>
</feature>
<feature type="region of interest" description="Disordered" evidence="1">
    <location>
        <begin position="11"/>
        <end position="52"/>
    </location>
</feature>
<evidence type="ECO:0000313" key="2">
    <source>
        <dbReference type="Proteomes" id="UP000694871"/>
    </source>
</evidence>
<dbReference type="RefSeq" id="XP_015274618.1">
    <property type="nucleotide sequence ID" value="XM_015419132.1"/>
</dbReference>
<feature type="region of interest" description="Disordered" evidence="1">
    <location>
        <begin position="123"/>
        <end position="184"/>
    </location>
</feature>
<dbReference type="PANTHER" id="PTHR14938">
    <property type="entry name" value="HCLS1-ASSOCIATED PROTEIN X-1"/>
    <property type="match status" value="1"/>
</dbReference>
<evidence type="ECO:0000313" key="3">
    <source>
        <dbReference type="RefSeq" id="XP_015274618.1"/>
    </source>
</evidence>
<feature type="compositionally biased region" description="Gly residues" evidence="1">
    <location>
        <begin position="230"/>
        <end position="248"/>
    </location>
</feature>
<accession>A0ABM1KLN1</accession>
<feature type="compositionally biased region" description="Gly residues" evidence="1">
    <location>
        <begin position="43"/>
        <end position="52"/>
    </location>
</feature>
<reference evidence="3" key="1">
    <citation type="submission" date="2025-08" db="UniProtKB">
        <authorList>
            <consortium name="RefSeq"/>
        </authorList>
    </citation>
    <scope>IDENTIFICATION</scope>
</reference>
<protein>
    <submittedName>
        <fullName evidence="3">HCLS1-associated protein X-1</fullName>
    </submittedName>
</protein>
<dbReference type="Proteomes" id="UP000694871">
    <property type="component" value="Unplaced"/>
</dbReference>